<dbReference type="PROSITE" id="PS51257">
    <property type="entry name" value="PROKAR_LIPOPROTEIN"/>
    <property type="match status" value="1"/>
</dbReference>
<evidence type="ECO:0000313" key="2">
    <source>
        <dbReference type="EMBL" id="SEL05698.1"/>
    </source>
</evidence>
<proteinExistence type="predicted"/>
<dbReference type="Proteomes" id="UP000186015">
    <property type="component" value="Unassembled WGS sequence"/>
</dbReference>
<evidence type="ECO:0000313" key="3">
    <source>
        <dbReference type="Proteomes" id="UP000186015"/>
    </source>
</evidence>
<sequence length="163" mass="17806">MKMIVLPMIVAAAAVLAGCGAERTSVKPEKLSGDIDKSAEITYFGREYKAELRRGGEGLWEFGFTEPESLAGLKMTYDNESCRMELGDLEYQCDSAALPKYGLMPLLASALETLIEGRDVSCTDKGDHTEETGETAGQKFTAKVSDGELTELEVEKALKVHFR</sequence>
<gene>
    <name evidence="2" type="ORF">SAMN05216469_110108</name>
</gene>
<evidence type="ECO:0008006" key="4">
    <source>
        <dbReference type="Google" id="ProtNLM"/>
    </source>
</evidence>
<feature type="chain" id="PRO_5038397207" description="Lipoprotein" evidence="1">
    <location>
        <begin position="18"/>
        <end position="163"/>
    </location>
</feature>
<dbReference type="EMBL" id="FOAT01000010">
    <property type="protein sequence ID" value="SEL05698.1"/>
    <property type="molecule type" value="Genomic_DNA"/>
</dbReference>
<feature type="signal peptide" evidence="1">
    <location>
        <begin position="1"/>
        <end position="17"/>
    </location>
</feature>
<accession>A0A1H7M3Z4</accession>
<evidence type="ECO:0000256" key="1">
    <source>
        <dbReference type="SAM" id="SignalP"/>
    </source>
</evidence>
<dbReference type="RefSeq" id="WP_074834044.1">
    <property type="nucleotide sequence ID" value="NZ_FOAT01000010.1"/>
</dbReference>
<keyword evidence="1" id="KW-0732">Signal</keyword>
<reference evidence="2 3" key="1">
    <citation type="submission" date="2016-10" db="EMBL/GenBank/DDBJ databases">
        <authorList>
            <person name="de Groot N.N."/>
        </authorList>
    </citation>
    <scope>NUCLEOTIDE SEQUENCE [LARGE SCALE GENOMIC DNA]</scope>
    <source>
        <strain evidence="2 3">KH2T6</strain>
    </source>
</reference>
<dbReference type="AlphaFoldDB" id="A0A1H7M3Z4"/>
<organism evidence="2 3">
    <name type="scientific">Ruminococcus albus</name>
    <dbReference type="NCBI Taxonomy" id="1264"/>
    <lineage>
        <taxon>Bacteria</taxon>
        <taxon>Bacillati</taxon>
        <taxon>Bacillota</taxon>
        <taxon>Clostridia</taxon>
        <taxon>Eubacteriales</taxon>
        <taxon>Oscillospiraceae</taxon>
        <taxon>Ruminococcus</taxon>
    </lineage>
</organism>
<name>A0A1H7M3Z4_RUMAL</name>
<dbReference type="OrthoDB" id="1821079at2"/>
<protein>
    <recommendedName>
        <fullName evidence="4">Lipoprotein</fullName>
    </recommendedName>
</protein>